<evidence type="ECO:0000313" key="6">
    <source>
        <dbReference type="Proteomes" id="UP000228952"/>
    </source>
</evidence>
<sequence length="290" mass="32695">MLRVSKLSKLYKQGNIVIPVLKNVSFGLERGEFVFLTGPSGSGKTTLIKLLIRQELPTKGSIVFETVPIELLPRKLIPSYRRTVGVVFQDYKLLEHKNVYENVAFVLEILNKSPQEVQKTVEYLLDYVGIIDKKGLFPKQLSGGEKRRVVIARAIANNPKLLIADEPTGDLDLDNTENIMSLLGKINKAGTSIIMTTHNLELVYRYDYTHWHLDNGELIQSSPTNEQKSAKAFMAKLAKILPAELIQKLVPLNPDEKEDLLNLTPNFLKNELKFTDKEISQLATNLKNLA</sequence>
<evidence type="ECO:0000256" key="3">
    <source>
        <dbReference type="ARBA" id="ARBA00022840"/>
    </source>
</evidence>
<dbReference type="AlphaFoldDB" id="A0A2M7W182"/>
<dbReference type="InterPro" id="IPR003439">
    <property type="entry name" value="ABC_transporter-like_ATP-bd"/>
</dbReference>
<dbReference type="InterPro" id="IPR003593">
    <property type="entry name" value="AAA+_ATPase"/>
</dbReference>
<protein>
    <submittedName>
        <fullName evidence="5">Cell division ATP-binding protein FtsE</fullName>
    </submittedName>
</protein>
<evidence type="ECO:0000256" key="1">
    <source>
        <dbReference type="ARBA" id="ARBA00005417"/>
    </source>
</evidence>
<dbReference type="Pfam" id="PF00005">
    <property type="entry name" value="ABC_tran"/>
    <property type="match status" value="1"/>
</dbReference>
<gene>
    <name evidence="5" type="ORF">COX64_03825</name>
</gene>
<dbReference type="InterPro" id="IPR015854">
    <property type="entry name" value="ABC_transpr_LolD-like"/>
</dbReference>
<dbReference type="PROSITE" id="PS50893">
    <property type="entry name" value="ABC_TRANSPORTER_2"/>
    <property type="match status" value="1"/>
</dbReference>
<dbReference type="GO" id="GO:0005524">
    <property type="term" value="F:ATP binding"/>
    <property type="evidence" value="ECO:0007669"/>
    <property type="project" value="UniProtKB-KW"/>
</dbReference>
<reference evidence="6" key="1">
    <citation type="submission" date="2017-09" db="EMBL/GenBank/DDBJ databases">
        <title>Depth-based differentiation of microbial function through sediment-hosted aquifers and enrichment of novel symbionts in the deep terrestrial subsurface.</title>
        <authorList>
            <person name="Probst A.J."/>
            <person name="Ladd B."/>
            <person name="Jarett J.K."/>
            <person name="Geller-Mcgrath D.E."/>
            <person name="Sieber C.M.K."/>
            <person name="Emerson J.B."/>
            <person name="Anantharaman K."/>
            <person name="Thomas B.C."/>
            <person name="Malmstrom R."/>
            <person name="Stieglmeier M."/>
            <person name="Klingl A."/>
            <person name="Woyke T."/>
            <person name="Ryan C.M."/>
            <person name="Banfield J.F."/>
        </authorList>
    </citation>
    <scope>NUCLEOTIDE SEQUENCE [LARGE SCALE GENOMIC DNA]</scope>
</reference>
<organism evidence="5 6">
    <name type="scientific">Candidatus Dojkabacteria bacterium CG_4_10_14_0_2_um_filter_Dojkabacteria_WS6_41_15</name>
    <dbReference type="NCBI Taxonomy" id="2014249"/>
    <lineage>
        <taxon>Bacteria</taxon>
        <taxon>Candidatus Dojkabacteria</taxon>
    </lineage>
</organism>
<evidence type="ECO:0000256" key="2">
    <source>
        <dbReference type="ARBA" id="ARBA00022741"/>
    </source>
</evidence>
<comment type="similarity">
    <text evidence="1">Belongs to the ABC transporter superfamily.</text>
</comment>
<dbReference type="PANTHER" id="PTHR24220">
    <property type="entry name" value="IMPORT ATP-BINDING PROTEIN"/>
    <property type="match status" value="1"/>
</dbReference>
<keyword evidence="3 5" id="KW-0067">ATP-binding</keyword>
<dbReference type="Gene3D" id="3.40.50.300">
    <property type="entry name" value="P-loop containing nucleotide triphosphate hydrolases"/>
    <property type="match status" value="1"/>
</dbReference>
<proteinExistence type="inferred from homology"/>
<dbReference type="Proteomes" id="UP000228952">
    <property type="component" value="Unassembled WGS sequence"/>
</dbReference>
<dbReference type="GO" id="GO:0016887">
    <property type="term" value="F:ATP hydrolysis activity"/>
    <property type="evidence" value="ECO:0007669"/>
    <property type="project" value="InterPro"/>
</dbReference>
<accession>A0A2M7W182</accession>
<feature type="domain" description="ABC transporter" evidence="4">
    <location>
        <begin position="2"/>
        <end position="240"/>
    </location>
</feature>
<keyword evidence="2" id="KW-0547">Nucleotide-binding</keyword>
<evidence type="ECO:0000313" key="5">
    <source>
        <dbReference type="EMBL" id="PJA13048.1"/>
    </source>
</evidence>
<dbReference type="SUPFAM" id="SSF52540">
    <property type="entry name" value="P-loop containing nucleoside triphosphate hydrolases"/>
    <property type="match status" value="1"/>
</dbReference>
<evidence type="ECO:0000259" key="4">
    <source>
        <dbReference type="PROSITE" id="PS50893"/>
    </source>
</evidence>
<keyword evidence="5" id="KW-0131">Cell cycle</keyword>
<name>A0A2M7W182_9BACT</name>
<dbReference type="PROSITE" id="PS00211">
    <property type="entry name" value="ABC_TRANSPORTER_1"/>
    <property type="match status" value="1"/>
</dbReference>
<dbReference type="InterPro" id="IPR017871">
    <property type="entry name" value="ABC_transporter-like_CS"/>
</dbReference>
<dbReference type="InterPro" id="IPR027417">
    <property type="entry name" value="P-loop_NTPase"/>
</dbReference>
<dbReference type="SMART" id="SM00382">
    <property type="entry name" value="AAA"/>
    <property type="match status" value="1"/>
</dbReference>
<dbReference type="FunFam" id="3.40.50.300:FF:000056">
    <property type="entry name" value="Cell division ATP-binding protein FtsE"/>
    <property type="match status" value="1"/>
</dbReference>
<dbReference type="GO" id="GO:0022857">
    <property type="term" value="F:transmembrane transporter activity"/>
    <property type="evidence" value="ECO:0007669"/>
    <property type="project" value="TreeGrafter"/>
</dbReference>
<dbReference type="PANTHER" id="PTHR24220:SF470">
    <property type="entry name" value="CELL DIVISION ATP-BINDING PROTEIN FTSE"/>
    <property type="match status" value="1"/>
</dbReference>
<keyword evidence="5" id="KW-0132">Cell division</keyword>
<comment type="caution">
    <text evidence="5">The sequence shown here is derived from an EMBL/GenBank/DDBJ whole genome shotgun (WGS) entry which is preliminary data.</text>
</comment>
<dbReference type="GO" id="GO:0005886">
    <property type="term" value="C:plasma membrane"/>
    <property type="evidence" value="ECO:0007669"/>
    <property type="project" value="TreeGrafter"/>
</dbReference>
<dbReference type="GO" id="GO:0051301">
    <property type="term" value="P:cell division"/>
    <property type="evidence" value="ECO:0007669"/>
    <property type="project" value="UniProtKB-KW"/>
</dbReference>
<dbReference type="EMBL" id="PFQB01000098">
    <property type="protein sequence ID" value="PJA13048.1"/>
    <property type="molecule type" value="Genomic_DNA"/>
</dbReference>